<reference evidence="1" key="1">
    <citation type="submission" date="2021-06" db="EMBL/GenBank/DDBJ databases">
        <authorList>
            <person name="Kallberg Y."/>
            <person name="Tangrot J."/>
            <person name="Rosling A."/>
        </authorList>
    </citation>
    <scope>NUCLEOTIDE SEQUENCE</scope>
    <source>
        <strain evidence="1">CL356</strain>
    </source>
</reference>
<sequence>MTPPLRGSSLSKDLRALIDDPKYSDVKIECSDGVLLHGCRAILAARSDMLESLLYNQMRESHEDTIRFPDHDSKTVRVLLEYVYTGEFGDVEGSLMDLIDAFSAAEYFLLPELQTLILAKLSNMTTDDPSNSSPELLSMAIDKISPTAKNHPFIDLLVEGVAEVPLETISHDKLSTRALEYLLRYCWDNNISLVKHEYDLFKFVVLHAASKVSPEALDRFQTCLPPLEEIKNNSVYSEHIEDLSSYRLSVTKELGNMLNYVNLKVISGKVLADVIEPLEVVSPRRLLDAYRHKAMSETYNERARVSQSIETGLHEWDIFIEVPSSSDWVGICGEGSVIDFNHEDYNSKVWILGSTGHVSNKAQQRPYCPQFMRNTKVTVHLNMNDRTVGFSVNDASYGPVTEWRNLPSKVYPLISMRNGGKFRIQRRS</sequence>
<organism evidence="1 2">
    <name type="scientific">Acaulospora colombiana</name>
    <dbReference type="NCBI Taxonomy" id="27376"/>
    <lineage>
        <taxon>Eukaryota</taxon>
        <taxon>Fungi</taxon>
        <taxon>Fungi incertae sedis</taxon>
        <taxon>Mucoromycota</taxon>
        <taxon>Glomeromycotina</taxon>
        <taxon>Glomeromycetes</taxon>
        <taxon>Diversisporales</taxon>
        <taxon>Acaulosporaceae</taxon>
        <taxon>Acaulospora</taxon>
    </lineage>
</organism>
<comment type="caution">
    <text evidence="1">The sequence shown here is derived from an EMBL/GenBank/DDBJ whole genome shotgun (WGS) entry which is preliminary data.</text>
</comment>
<keyword evidence="2" id="KW-1185">Reference proteome</keyword>
<name>A0ACA9LTR9_9GLOM</name>
<evidence type="ECO:0000313" key="2">
    <source>
        <dbReference type="Proteomes" id="UP000789525"/>
    </source>
</evidence>
<protein>
    <submittedName>
        <fullName evidence="1">9275_t:CDS:1</fullName>
    </submittedName>
</protein>
<gene>
    <name evidence="1" type="ORF">ACOLOM_LOCUS4647</name>
</gene>
<dbReference type="EMBL" id="CAJVPT010007842">
    <property type="protein sequence ID" value="CAG8545670.1"/>
    <property type="molecule type" value="Genomic_DNA"/>
</dbReference>
<dbReference type="Proteomes" id="UP000789525">
    <property type="component" value="Unassembled WGS sequence"/>
</dbReference>
<accession>A0ACA9LTR9</accession>
<proteinExistence type="predicted"/>
<evidence type="ECO:0000313" key="1">
    <source>
        <dbReference type="EMBL" id="CAG8545670.1"/>
    </source>
</evidence>